<gene>
    <name evidence="1" type="ORF">LOB39_06475</name>
</gene>
<evidence type="ECO:0000313" key="2">
    <source>
        <dbReference type="Proteomes" id="UP001320314"/>
    </source>
</evidence>
<proteinExistence type="predicted"/>
<comment type="caution">
    <text evidence="1">The sequence shown here is derived from an EMBL/GenBank/DDBJ whole genome shotgun (WGS) entry which is preliminary data.</text>
</comment>
<dbReference type="RefSeq" id="WP_231523578.1">
    <property type="nucleotide sequence ID" value="NZ_JAJNUD010000014.1"/>
</dbReference>
<dbReference type="Proteomes" id="UP001320314">
    <property type="component" value="Unassembled WGS sequence"/>
</dbReference>
<protein>
    <submittedName>
        <fullName evidence="1">Transposase</fullName>
    </submittedName>
</protein>
<sequence length="162" mass="18469">MKSQSLPVNILALLDSIINEAVSKISEFTTKPTAFSRHRVINVSKLIMLIINMQSESIQKELFKNISLSGCSITASAFVQAKAKLKPDIFRYIFDQLNMNLTSLKLYNDEYRLFAVDGSDFNQVWNPKSENIVHSEGTNRKPYCQVHLSALYDLEKRPIKIV</sequence>
<evidence type="ECO:0000313" key="1">
    <source>
        <dbReference type="EMBL" id="MCD5518211.1"/>
    </source>
</evidence>
<reference evidence="1 2" key="1">
    <citation type="submission" date="2021-12" db="EMBL/GenBank/DDBJ databases">
        <title>Antimicrobial susceptibility of Lactobacillus delbrueckii subsp. lactis obtained from milk products and other habitats.</title>
        <authorList>
            <person name="Shani N."/>
        </authorList>
    </citation>
    <scope>NUCLEOTIDE SEQUENCE [LARGE SCALE GENOMIC DNA]</scope>
    <source>
        <strain evidence="1 2">CIRM BIA 266</strain>
    </source>
</reference>
<dbReference type="AlphaFoldDB" id="A0ABD4SE01"/>
<dbReference type="EMBL" id="JAJNUD010000014">
    <property type="protein sequence ID" value="MCD5518211.1"/>
    <property type="molecule type" value="Genomic_DNA"/>
</dbReference>
<organism evidence="1 2">
    <name type="scientific">Lactobacillus delbrueckii subsp. allosunkii</name>
    <dbReference type="NCBI Taxonomy" id="1050107"/>
    <lineage>
        <taxon>Bacteria</taxon>
        <taxon>Bacillati</taxon>
        <taxon>Bacillota</taxon>
        <taxon>Bacilli</taxon>
        <taxon>Lactobacillales</taxon>
        <taxon>Lactobacillaceae</taxon>
        <taxon>Lactobacillus</taxon>
    </lineage>
</organism>
<name>A0ABD4SE01_9LACO</name>
<accession>A0ABD4SE01</accession>